<proteinExistence type="predicted"/>
<sequence>MITSDTISMTKSDIHKIGDLIKITARKCSDKVQPKIKVGQLFKILGIRNLKSGATGLSVQLSGTKRKYKINSDSFSWVITTIGEIQKETFKVMMENDEKRLNMVLSPDEKGMMAVTPLIIYQLAWEYAMDVVRMCADNKISLLRNTTREIRKLRDEYYYFVKHDLDFAHQQRVIDKTLELKKTFNCDLTLMYYTISNIWLKYHPDWPYTQIRVTAIMVQIIISICDVHNHYMDILLKEKLGGYRQSKRIPIMEKLSNLMDVIHGESNKMRFKDYNLDNAIRVVSKKILSIEYTFNEVQ</sequence>
<name>A0A948TBX0_9BACT</name>
<dbReference type="Proteomes" id="UP000783796">
    <property type="component" value="Unassembled WGS sequence"/>
</dbReference>
<reference evidence="1" key="1">
    <citation type="journal article" date="2021" name="PeerJ">
        <title>Extensive microbial diversity within the chicken gut microbiome revealed by metagenomics and culture.</title>
        <authorList>
            <person name="Gilroy R."/>
            <person name="Ravi A."/>
            <person name="Getino M."/>
            <person name="Pursley I."/>
            <person name="Horton D.L."/>
            <person name="Alikhan N.F."/>
            <person name="Baker D."/>
            <person name="Gharbi K."/>
            <person name="Hall N."/>
            <person name="Watson M."/>
            <person name="Adriaenssens E.M."/>
            <person name="Foster-Nyarko E."/>
            <person name="Jarju S."/>
            <person name="Secka A."/>
            <person name="Antonio M."/>
            <person name="Oren A."/>
            <person name="Chaudhuri R.R."/>
            <person name="La Ragione R."/>
            <person name="Hildebrand F."/>
            <person name="Pallen M.J."/>
        </authorList>
    </citation>
    <scope>NUCLEOTIDE SEQUENCE</scope>
    <source>
        <strain evidence="1">G4-2901</strain>
    </source>
</reference>
<organism evidence="1 2">
    <name type="scientific">Candidatus Phocaeicola faecigallinarum</name>
    <dbReference type="NCBI Taxonomy" id="2838732"/>
    <lineage>
        <taxon>Bacteria</taxon>
        <taxon>Pseudomonadati</taxon>
        <taxon>Bacteroidota</taxon>
        <taxon>Bacteroidia</taxon>
        <taxon>Bacteroidales</taxon>
        <taxon>Bacteroidaceae</taxon>
        <taxon>Phocaeicola</taxon>
    </lineage>
</organism>
<protein>
    <submittedName>
        <fullName evidence="1">Uncharacterized protein</fullName>
    </submittedName>
</protein>
<gene>
    <name evidence="1" type="ORF">H9777_07200</name>
</gene>
<dbReference type="EMBL" id="JAHLFW010000063">
    <property type="protein sequence ID" value="MBU3838089.1"/>
    <property type="molecule type" value="Genomic_DNA"/>
</dbReference>
<evidence type="ECO:0000313" key="2">
    <source>
        <dbReference type="Proteomes" id="UP000783796"/>
    </source>
</evidence>
<accession>A0A948TBX0</accession>
<reference evidence="1" key="2">
    <citation type="submission" date="2021-04" db="EMBL/GenBank/DDBJ databases">
        <authorList>
            <person name="Gilroy R."/>
        </authorList>
    </citation>
    <scope>NUCLEOTIDE SEQUENCE</scope>
    <source>
        <strain evidence="1">G4-2901</strain>
    </source>
</reference>
<comment type="caution">
    <text evidence="1">The sequence shown here is derived from an EMBL/GenBank/DDBJ whole genome shotgun (WGS) entry which is preliminary data.</text>
</comment>
<evidence type="ECO:0000313" key="1">
    <source>
        <dbReference type="EMBL" id="MBU3838089.1"/>
    </source>
</evidence>
<dbReference type="AlphaFoldDB" id="A0A948TBX0"/>